<evidence type="ECO:0000313" key="3">
    <source>
        <dbReference type="Proteomes" id="UP000288805"/>
    </source>
</evidence>
<organism evidence="2 3">
    <name type="scientific">Vitis vinifera</name>
    <name type="common">Grape</name>
    <dbReference type="NCBI Taxonomy" id="29760"/>
    <lineage>
        <taxon>Eukaryota</taxon>
        <taxon>Viridiplantae</taxon>
        <taxon>Streptophyta</taxon>
        <taxon>Embryophyta</taxon>
        <taxon>Tracheophyta</taxon>
        <taxon>Spermatophyta</taxon>
        <taxon>Magnoliopsida</taxon>
        <taxon>eudicotyledons</taxon>
        <taxon>Gunneridae</taxon>
        <taxon>Pentapetalae</taxon>
        <taxon>rosids</taxon>
        <taxon>Vitales</taxon>
        <taxon>Vitaceae</taxon>
        <taxon>Viteae</taxon>
        <taxon>Vitis</taxon>
    </lineage>
</organism>
<name>A0A438E125_VITVI</name>
<evidence type="ECO:0000256" key="1">
    <source>
        <dbReference type="SAM" id="MobiDB-lite"/>
    </source>
</evidence>
<dbReference type="AlphaFoldDB" id="A0A438E125"/>
<dbReference type="Proteomes" id="UP000288805">
    <property type="component" value="Unassembled WGS sequence"/>
</dbReference>
<feature type="region of interest" description="Disordered" evidence="1">
    <location>
        <begin position="1"/>
        <end position="21"/>
    </location>
</feature>
<gene>
    <name evidence="2" type="ORF">CK203_095205</name>
</gene>
<proteinExistence type="predicted"/>
<evidence type="ECO:0000313" key="2">
    <source>
        <dbReference type="EMBL" id="RVW41406.1"/>
    </source>
</evidence>
<accession>A0A438E125</accession>
<comment type="caution">
    <text evidence="2">The sequence shown here is derived from an EMBL/GenBank/DDBJ whole genome shotgun (WGS) entry which is preliminary data.</text>
</comment>
<protein>
    <recommendedName>
        <fullName evidence="4">Retrovirus-related Pol polyprotein from transposon RE1</fullName>
    </recommendedName>
</protein>
<dbReference type="EMBL" id="QGNW01001439">
    <property type="protein sequence ID" value="RVW41406.1"/>
    <property type="molecule type" value="Genomic_DNA"/>
</dbReference>
<sequence length="348" mass="39462">MEEAKTTKTPMSSSIKLDKDKKGKPIESTMYRGMIGSLLYLTTSRPDIMYSAPMELSGILEGSLQIKNILEHPTPFYRCVDIPSISRIFPHSFHQWLSVDGSKSLQKLHALYITLWRGSFEASYDIMPVPVLVPLHFCSSGFQVRAFTSSSSSSCFVSIFYGSQMRACSLQDTEQERFHLGYLMVMHMIACCESTTRVLPNGHFLTRVFKDVGIDLSRETDFEVLNTYNTYDDQSMERMKFEKALDETLSQTKGVQFETTFFEPMMIELTFIEGPSTQLSYTELSFSGPAFTKPTHTNIPPPQAPPAPDHAPWMDLSAQISSLGTCMEELVVVSDTRFYSTEDRMDQY</sequence>
<reference evidence="2 3" key="1">
    <citation type="journal article" date="2018" name="PLoS Genet.">
        <title>Population sequencing reveals clonal diversity and ancestral inbreeding in the grapevine cultivar Chardonnay.</title>
        <authorList>
            <person name="Roach M.J."/>
            <person name="Johnson D.L."/>
            <person name="Bohlmann J."/>
            <person name="van Vuuren H.J."/>
            <person name="Jones S.J."/>
            <person name="Pretorius I.S."/>
            <person name="Schmidt S.A."/>
            <person name="Borneman A.R."/>
        </authorList>
    </citation>
    <scope>NUCLEOTIDE SEQUENCE [LARGE SCALE GENOMIC DNA]</scope>
    <source>
        <strain evidence="3">cv. Chardonnay</strain>
        <tissue evidence="2">Leaf</tissue>
    </source>
</reference>
<evidence type="ECO:0008006" key="4">
    <source>
        <dbReference type="Google" id="ProtNLM"/>
    </source>
</evidence>